<name>A0A8H3X4F0_GIGMA</name>
<proteinExistence type="predicted"/>
<accession>A0A8H3X4F0</accession>
<evidence type="ECO:0000313" key="1">
    <source>
        <dbReference type="EMBL" id="KAF0413262.1"/>
    </source>
</evidence>
<dbReference type="EMBL" id="WTPW01001799">
    <property type="protein sequence ID" value="KAF0413262.1"/>
    <property type="molecule type" value="Genomic_DNA"/>
</dbReference>
<dbReference type="AlphaFoldDB" id="A0A8H3X4F0"/>
<keyword evidence="2" id="KW-1185">Reference proteome</keyword>
<gene>
    <name evidence="1" type="ORF">F8M41_007770</name>
</gene>
<evidence type="ECO:0000313" key="2">
    <source>
        <dbReference type="Proteomes" id="UP000439903"/>
    </source>
</evidence>
<sequence>MNLLVSVIDDLLENRLCDIQKLLDQRIKGKTIKESAYEIGIKFSNDIFKRNKSLPNQPIDKKVMYDIKILNQDCPLWLSVDKEDNSTPSDMPISFLISYITFPNQLAYQIFSGSLDLNTEEELYYALDKSTPLSRFKKQPTNEGALRYCFSMDDSISSSTYKRMNDIKSVKLLTQNEEFDIGTTLSQIAIALNAGEHIYDKFKAPLYDMHLSDFLENIQPELSLLFYPVTEPPSMNFRLKNIRIFSNNVPEISVDLANSDDSEFIIQELSINLWAKNLKLESLTIERNITNSVMWKFSIEGYVDILAAIVNFGNEKCKMQATLVPTQSKILKGNGGFAAKNGNFQ</sequence>
<organism evidence="1 2">
    <name type="scientific">Gigaspora margarita</name>
    <dbReference type="NCBI Taxonomy" id="4874"/>
    <lineage>
        <taxon>Eukaryota</taxon>
        <taxon>Fungi</taxon>
        <taxon>Fungi incertae sedis</taxon>
        <taxon>Mucoromycota</taxon>
        <taxon>Glomeromycotina</taxon>
        <taxon>Glomeromycetes</taxon>
        <taxon>Diversisporales</taxon>
        <taxon>Gigasporaceae</taxon>
        <taxon>Gigaspora</taxon>
    </lineage>
</organism>
<comment type="caution">
    <text evidence="1">The sequence shown here is derived from an EMBL/GenBank/DDBJ whole genome shotgun (WGS) entry which is preliminary data.</text>
</comment>
<dbReference type="Proteomes" id="UP000439903">
    <property type="component" value="Unassembled WGS sequence"/>
</dbReference>
<protein>
    <submittedName>
        <fullName evidence="1">Uncharacterized protein</fullName>
    </submittedName>
</protein>
<reference evidence="1 2" key="1">
    <citation type="journal article" date="2019" name="Environ. Microbiol.">
        <title>At the nexus of three kingdoms: the genome of the mycorrhizal fungus Gigaspora margarita provides insights into plant, endobacterial and fungal interactions.</title>
        <authorList>
            <person name="Venice F."/>
            <person name="Ghignone S."/>
            <person name="Salvioli di Fossalunga A."/>
            <person name="Amselem J."/>
            <person name="Novero M."/>
            <person name="Xianan X."/>
            <person name="Sedzielewska Toro K."/>
            <person name="Morin E."/>
            <person name="Lipzen A."/>
            <person name="Grigoriev I.V."/>
            <person name="Henrissat B."/>
            <person name="Martin F.M."/>
            <person name="Bonfante P."/>
        </authorList>
    </citation>
    <scope>NUCLEOTIDE SEQUENCE [LARGE SCALE GENOMIC DNA]</scope>
    <source>
        <strain evidence="1 2">BEG34</strain>
    </source>
</reference>